<feature type="region of interest" description="Disordered" evidence="13">
    <location>
        <begin position="1"/>
        <end position="121"/>
    </location>
</feature>
<dbReference type="EMBL" id="HBEV01013468">
    <property type="protein sequence ID" value="CAD8593086.1"/>
    <property type="molecule type" value="Transcribed_RNA"/>
</dbReference>
<protein>
    <recommendedName>
        <fullName evidence="14">PHD-type domain-containing protein</fullName>
    </recommendedName>
</protein>
<dbReference type="GO" id="GO:0006338">
    <property type="term" value="P:chromatin remodeling"/>
    <property type="evidence" value="ECO:0007669"/>
    <property type="project" value="TreeGrafter"/>
</dbReference>
<reference evidence="15" key="1">
    <citation type="submission" date="2021-01" db="EMBL/GenBank/DDBJ databases">
        <authorList>
            <person name="Corre E."/>
            <person name="Pelletier E."/>
            <person name="Niang G."/>
            <person name="Scheremetjew M."/>
            <person name="Finn R."/>
            <person name="Kale V."/>
            <person name="Holt S."/>
            <person name="Cochrane G."/>
            <person name="Meng A."/>
            <person name="Brown T."/>
            <person name="Cohen L."/>
        </authorList>
    </citation>
    <scope>NUCLEOTIDE SEQUENCE</scope>
    <source>
        <strain evidence="15">CCMP494</strain>
    </source>
</reference>
<evidence type="ECO:0000256" key="4">
    <source>
        <dbReference type="ARBA" id="ARBA00022763"/>
    </source>
</evidence>
<evidence type="ECO:0000259" key="14">
    <source>
        <dbReference type="PROSITE" id="PS51533"/>
    </source>
</evidence>
<keyword evidence="4" id="KW-0227">DNA damage</keyword>
<dbReference type="PANTHER" id="PTHR46357">
    <property type="entry name" value="TRANSCRIPTIONAL REGULATOR ATRX"/>
    <property type="match status" value="1"/>
</dbReference>
<evidence type="ECO:0000256" key="11">
    <source>
        <dbReference type="ARBA" id="ARBA00023242"/>
    </source>
</evidence>
<keyword evidence="10" id="KW-0234">DNA repair</keyword>
<dbReference type="GO" id="GO:0008270">
    <property type="term" value="F:zinc ion binding"/>
    <property type="evidence" value="ECO:0007669"/>
    <property type="project" value="UniProtKB-KW"/>
</dbReference>
<dbReference type="PANTHER" id="PTHR46357:SF1">
    <property type="entry name" value="TRANSCRIPTIONAL REGULATOR ATRX"/>
    <property type="match status" value="1"/>
</dbReference>
<keyword evidence="6" id="KW-0378">Hydrolase</keyword>
<dbReference type="AlphaFoldDB" id="A0A7S0KUH9"/>
<proteinExistence type="predicted"/>
<dbReference type="GO" id="GO:0031490">
    <property type="term" value="F:chromatin DNA binding"/>
    <property type="evidence" value="ECO:0007669"/>
    <property type="project" value="TreeGrafter"/>
</dbReference>
<feature type="coiled-coil region" evidence="12">
    <location>
        <begin position="364"/>
        <end position="402"/>
    </location>
</feature>
<evidence type="ECO:0000256" key="5">
    <source>
        <dbReference type="ARBA" id="ARBA00022771"/>
    </source>
</evidence>
<feature type="compositionally biased region" description="Basic and acidic residues" evidence="13">
    <location>
        <begin position="35"/>
        <end position="70"/>
    </location>
</feature>
<evidence type="ECO:0000256" key="13">
    <source>
        <dbReference type="SAM" id="MobiDB-lite"/>
    </source>
</evidence>
<evidence type="ECO:0000256" key="2">
    <source>
        <dbReference type="ARBA" id="ARBA00022723"/>
    </source>
</evidence>
<feature type="compositionally biased region" description="Basic residues" evidence="13">
    <location>
        <begin position="25"/>
        <end position="34"/>
    </location>
</feature>
<dbReference type="GO" id="GO:0006281">
    <property type="term" value="P:DNA repair"/>
    <property type="evidence" value="ECO:0007669"/>
    <property type="project" value="UniProtKB-KW"/>
</dbReference>
<keyword evidence="7" id="KW-0862">Zinc</keyword>
<evidence type="ECO:0000256" key="12">
    <source>
        <dbReference type="SAM" id="Coils"/>
    </source>
</evidence>
<evidence type="ECO:0000256" key="8">
    <source>
        <dbReference type="ARBA" id="ARBA00022840"/>
    </source>
</evidence>
<keyword evidence="5" id="KW-0863">Zinc-finger</keyword>
<feature type="compositionally biased region" description="Basic and acidic residues" evidence="13">
    <location>
        <begin position="9"/>
        <end position="24"/>
    </location>
</feature>
<comment type="subcellular location">
    <subcellularLocation>
        <location evidence="1">Nucleus</location>
    </subcellularLocation>
</comment>
<dbReference type="GO" id="GO:0031297">
    <property type="term" value="P:replication fork processing"/>
    <property type="evidence" value="ECO:0007669"/>
    <property type="project" value="TreeGrafter"/>
</dbReference>
<keyword evidence="2" id="KW-0479">Metal-binding</keyword>
<gene>
    <name evidence="15" type="ORF">MSP1404_LOCUS10490</name>
</gene>
<evidence type="ECO:0000256" key="7">
    <source>
        <dbReference type="ARBA" id="ARBA00022833"/>
    </source>
</evidence>
<evidence type="ECO:0000256" key="10">
    <source>
        <dbReference type="ARBA" id="ARBA00023204"/>
    </source>
</evidence>
<dbReference type="PROSITE" id="PS51533">
    <property type="entry name" value="ADD"/>
    <property type="match status" value="1"/>
</dbReference>
<evidence type="ECO:0000256" key="1">
    <source>
        <dbReference type="ARBA" id="ARBA00004123"/>
    </source>
</evidence>
<dbReference type="InterPro" id="IPR025766">
    <property type="entry name" value="ADD"/>
</dbReference>
<feature type="compositionally biased region" description="Low complexity" evidence="13">
    <location>
        <begin position="71"/>
        <end position="80"/>
    </location>
</feature>
<dbReference type="GO" id="GO:0005634">
    <property type="term" value="C:nucleus"/>
    <property type="evidence" value="ECO:0007669"/>
    <property type="project" value="UniProtKB-SubCell"/>
</dbReference>
<keyword evidence="8" id="KW-0067">ATP-binding</keyword>
<dbReference type="GO" id="GO:0005721">
    <property type="term" value="C:pericentric heterochromatin"/>
    <property type="evidence" value="ECO:0007669"/>
    <property type="project" value="TreeGrafter"/>
</dbReference>
<keyword evidence="12" id="KW-0175">Coiled coil</keyword>
<keyword evidence="9" id="KW-0238">DNA-binding</keyword>
<name>A0A7S0KUH9_MICPS</name>
<evidence type="ECO:0000256" key="9">
    <source>
        <dbReference type="ARBA" id="ARBA00023125"/>
    </source>
</evidence>
<dbReference type="GO" id="GO:0005524">
    <property type="term" value="F:ATP binding"/>
    <property type="evidence" value="ECO:0007669"/>
    <property type="project" value="UniProtKB-KW"/>
</dbReference>
<organism evidence="15">
    <name type="scientific">Micromonas pusilla</name>
    <name type="common">Picoplanktonic green alga</name>
    <name type="synonym">Chromulina pusilla</name>
    <dbReference type="NCBI Taxonomy" id="38833"/>
    <lineage>
        <taxon>Eukaryota</taxon>
        <taxon>Viridiplantae</taxon>
        <taxon>Chlorophyta</taxon>
        <taxon>Mamiellophyceae</taxon>
        <taxon>Mamiellales</taxon>
        <taxon>Mamiellaceae</taxon>
        <taxon>Micromonas</taxon>
    </lineage>
</organism>
<dbReference type="InterPro" id="IPR052131">
    <property type="entry name" value="ATRX_domain-containing"/>
</dbReference>
<evidence type="ECO:0000313" key="15">
    <source>
        <dbReference type="EMBL" id="CAD8593086.1"/>
    </source>
</evidence>
<accession>A0A7S0KUH9</accession>
<evidence type="ECO:0000256" key="6">
    <source>
        <dbReference type="ARBA" id="ARBA00022801"/>
    </source>
</evidence>
<feature type="compositionally biased region" description="Basic and acidic residues" evidence="13">
    <location>
        <begin position="81"/>
        <end position="90"/>
    </location>
</feature>
<keyword evidence="3" id="KW-0547">Nucleotide-binding</keyword>
<sequence>MTLLRTLSGRKEQKEQKERDETAKRQKKEAAKKKKEADELAKAEAEKAAAEKAAAEKAEAEKAAAEKAAAEKAAAQANAQKLKEQREKVVPARKHAPLPPSPSPEKDSPMRASPSPEPIGVFDEGLMVNTVGKLTSLMDALRDADKRSEFCLYASTDGKPENAMLKDLKTNIMDLYRMTVSMIRKHDRKFTAQYNKVAVKALHENMRQSICEADLKNLRTQVGVLKAGALIQNFCKAVRGDENIPKNFLQGNVIQNELEELAKIARETRQWWTGMLKPDKPLPELMGAWIVGLTLGEATPGPPTDPQRRRRQIALERAAAEKKEVGVDLAPVSNLTAAMDDSDIGFVDTVAGKLKKRKAVETPEQIEAEKRRREEEARDQAEREARRLAAKLEKENDKWKQVWPEGDLLQCYACIRCYGVGICEWVNSKHQKVPQQNHPILRVPMCDACYIHYHHEKFAVALNEESGKMEHDSCRCCATEGDLIVCGNPEYKCAQAFCQDCILRMVGQEDLDEILECDPWVCFCCDPKPIEHLQVRWE</sequence>
<dbReference type="GO" id="GO:0016787">
    <property type="term" value="F:hydrolase activity"/>
    <property type="evidence" value="ECO:0007669"/>
    <property type="project" value="UniProtKB-KW"/>
</dbReference>
<feature type="domain" description="PHD-type" evidence="14">
    <location>
        <begin position="399"/>
        <end position="538"/>
    </location>
</feature>
<keyword evidence="11" id="KW-0539">Nucleus</keyword>
<evidence type="ECO:0000256" key="3">
    <source>
        <dbReference type="ARBA" id="ARBA00022741"/>
    </source>
</evidence>